<reference evidence="2 3" key="1">
    <citation type="submission" date="2019-03" db="EMBL/GenBank/DDBJ databases">
        <title>Metabolic potential of uncultured bacteria and archaea associated with petroleum seepage in deep-sea sediments.</title>
        <authorList>
            <person name="Dong X."/>
            <person name="Hubert C."/>
        </authorList>
    </citation>
    <scope>NUCLEOTIDE SEQUENCE [LARGE SCALE GENOMIC DNA]</scope>
    <source>
        <strain evidence="2">E29_bin36</strain>
    </source>
</reference>
<feature type="transmembrane region" description="Helical" evidence="1">
    <location>
        <begin position="20"/>
        <end position="38"/>
    </location>
</feature>
<dbReference type="EMBL" id="SOIP01000438">
    <property type="protein sequence ID" value="TET79160.1"/>
    <property type="molecule type" value="Genomic_DNA"/>
</dbReference>
<evidence type="ECO:0000313" key="3">
    <source>
        <dbReference type="Proteomes" id="UP000315534"/>
    </source>
</evidence>
<evidence type="ECO:0000256" key="1">
    <source>
        <dbReference type="SAM" id="Phobius"/>
    </source>
</evidence>
<dbReference type="Proteomes" id="UP000315534">
    <property type="component" value="Unassembled WGS sequence"/>
</dbReference>
<name>A0A523XIQ6_UNCT6</name>
<evidence type="ECO:0000313" key="2">
    <source>
        <dbReference type="EMBL" id="TET79160.1"/>
    </source>
</evidence>
<dbReference type="AlphaFoldDB" id="A0A523XIQ6"/>
<keyword evidence="1" id="KW-0812">Transmembrane</keyword>
<organism evidence="2 3">
    <name type="scientific">candidate division TA06 bacterium</name>
    <dbReference type="NCBI Taxonomy" id="2250710"/>
    <lineage>
        <taxon>Bacteria</taxon>
        <taxon>Bacteria division TA06</taxon>
    </lineage>
</organism>
<comment type="caution">
    <text evidence="2">The sequence shown here is derived from an EMBL/GenBank/DDBJ whole genome shotgun (WGS) entry which is preliminary data.</text>
</comment>
<sequence length="131" mass="15016">MLMGVIRVRKPIHKRAKTWLAAILLINLLALFSVWVFPQAEEKRKGEIAFKVRGSSFYEGKPKTKFLIYYDFRYDQLTFLKRDSIYAASFDISVVFYDTAGEQVGGDIWRDQVTAANFEETKSPACVLPPA</sequence>
<proteinExistence type="predicted"/>
<accession>A0A523XIQ6</accession>
<keyword evidence="1" id="KW-0472">Membrane</keyword>
<keyword evidence="1" id="KW-1133">Transmembrane helix</keyword>
<protein>
    <submittedName>
        <fullName evidence="2">Uncharacterized protein</fullName>
    </submittedName>
</protein>
<gene>
    <name evidence="2" type="ORF">E3J38_07595</name>
</gene>